<dbReference type="PANTHER" id="PTHR46082:SF6">
    <property type="entry name" value="AAA+ ATPASE DOMAIN-CONTAINING PROTEIN-RELATED"/>
    <property type="match status" value="1"/>
</dbReference>
<dbReference type="AlphaFoldDB" id="A0A1B2HN24"/>
<dbReference type="KEGG" id="led:BBK82_26650"/>
<dbReference type="Pfam" id="PF13374">
    <property type="entry name" value="TPR_10"/>
    <property type="match status" value="1"/>
</dbReference>
<dbReference type="Gene3D" id="1.25.40.10">
    <property type="entry name" value="Tetratricopeptide repeat domain"/>
    <property type="match status" value="3"/>
</dbReference>
<evidence type="ECO:0000313" key="3">
    <source>
        <dbReference type="Proteomes" id="UP000093053"/>
    </source>
</evidence>
<dbReference type="Pfam" id="PF13424">
    <property type="entry name" value="TPR_12"/>
    <property type="match status" value="1"/>
</dbReference>
<proteinExistence type="predicted"/>
<feature type="domain" description="Orc1-like AAA ATPase" evidence="1">
    <location>
        <begin position="115"/>
        <end position="236"/>
    </location>
</feature>
<accession>A0A1B2HN24</accession>
<sequence length="950" mass="103513">MCGTTLIAERTPLDHEAILGEQAHIAGKEPTSARHGECDPDVVDHYENLILLCGDDHTRIDKQPLHYTRELILRIKQDHERRVERALERHASTGPGRFEASDLSAAVPANLVGHRLRGRDDLLAELACLVGTTGGSVVLRGTGGCGKSALARATTQQVRDHRTVWWVDGSTRATLVAGLFEVAVQAGANRAEAREVWSRGESAQDLLWHTLGSRLTPWLLVVDNADDPSLLEGWLREPPGGNTLLVTTRDHRPPRWSPNAVLHQLLPITSADGAAVLTDLAPEAGSASDAEVLADRLGGLPLALMLVGRYLARTSTGPALPESRHARTFAGYTAALDAEFAVTISALSRRVPSDEVLARTWEKSLDLLDSQGVTAARPVFRLLSFFASAPVPTAVLKPSVLRIAPSLFGELDSDDLEDAVDGLLSCGLLDHQHTAMPSPRTDTLSLHPLLAQISKIQPDVTTSIRIYRSLRLSLLCRTADEHDPRDHANRAIWQLLLPHCTFTPDDTAHTAGDGDLVQARLAYYAAEYTRTAGLWTAAEEFYDLSLGFLLKQLPDTHEDVLITRHNRALLKLDRGHYGEAESQFRRITDEAVVTLGEDHPRVLAHKHELARLLRARGDLEGARKEFASIVPMMTTVLGSEHEHTLAARHEQARTRFDLGDLDFAEREFTEVLEAVSRTAGPQSPIALTSRHELAGLALRRGHRERARALFEDLLAIETELQGPDHPSTLVTRAELAGLALEHGDAVAAAAELRAVVSAWHQIDENHHDALIARSLLVHVLMAEGDLAAALAERRAIAVARGAPPRSEADDLHELADTLFAAGHYPEAEAELRAAAAAQERMFGARHPDALVTQAKAATCLVLQGDVTRALTELTDLLPHLENVHGPGSEYALMARLNLAHVHQLLGNSAAAMFELRLVLRLSKHGSDKSTEIAALARAMLRTWKSETAGE</sequence>
<dbReference type="InterPro" id="IPR011990">
    <property type="entry name" value="TPR-like_helical_dom_sf"/>
</dbReference>
<gene>
    <name evidence="2" type="ORF">BBK82_26650</name>
</gene>
<keyword evidence="3" id="KW-1185">Reference proteome</keyword>
<dbReference type="InterPro" id="IPR027417">
    <property type="entry name" value="P-loop_NTPase"/>
</dbReference>
<protein>
    <recommendedName>
        <fullName evidence="1">Orc1-like AAA ATPase domain-containing protein</fullName>
    </recommendedName>
</protein>
<dbReference type="Proteomes" id="UP000093053">
    <property type="component" value="Chromosome"/>
</dbReference>
<reference evidence="2 3" key="1">
    <citation type="submission" date="2016-07" db="EMBL/GenBank/DDBJ databases">
        <title>Complete genome sequence of the Lentzea guizhouensis DHS C013.</title>
        <authorList>
            <person name="Cao C."/>
        </authorList>
    </citation>
    <scope>NUCLEOTIDE SEQUENCE [LARGE SCALE GENOMIC DNA]</scope>
    <source>
        <strain evidence="2 3">DHS C013</strain>
    </source>
</reference>
<dbReference type="Pfam" id="PF13191">
    <property type="entry name" value="AAA_16"/>
    <property type="match status" value="1"/>
</dbReference>
<dbReference type="InterPro" id="IPR041664">
    <property type="entry name" value="AAA_16"/>
</dbReference>
<dbReference type="SUPFAM" id="SSF52540">
    <property type="entry name" value="P-loop containing nucleoside triphosphate hydrolases"/>
    <property type="match status" value="1"/>
</dbReference>
<dbReference type="RefSeq" id="WP_065917467.1">
    <property type="nucleotide sequence ID" value="NZ_CP016793.1"/>
</dbReference>
<organism evidence="2 3">
    <name type="scientific">Lentzea guizhouensis</name>
    <dbReference type="NCBI Taxonomy" id="1586287"/>
    <lineage>
        <taxon>Bacteria</taxon>
        <taxon>Bacillati</taxon>
        <taxon>Actinomycetota</taxon>
        <taxon>Actinomycetes</taxon>
        <taxon>Pseudonocardiales</taxon>
        <taxon>Pseudonocardiaceae</taxon>
        <taxon>Lentzea</taxon>
    </lineage>
</organism>
<dbReference type="EMBL" id="CP016793">
    <property type="protein sequence ID" value="ANZ39124.1"/>
    <property type="molecule type" value="Genomic_DNA"/>
</dbReference>
<dbReference type="InterPro" id="IPR053137">
    <property type="entry name" value="NLR-like"/>
</dbReference>
<dbReference type="PANTHER" id="PTHR46082">
    <property type="entry name" value="ATP/GTP-BINDING PROTEIN-RELATED"/>
    <property type="match status" value="1"/>
</dbReference>
<evidence type="ECO:0000259" key="1">
    <source>
        <dbReference type="Pfam" id="PF13191"/>
    </source>
</evidence>
<dbReference type="SUPFAM" id="SSF48452">
    <property type="entry name" value="TPR-like"/>
    <property type="match status" value="3"/>
</dbReference>
<dbReference type="STRING" id="1586287.BBK82_26650"/>
<evidence type="ECO:0000313" key="2">
    <source>
        <dbReference type="EMBL" id="ANZ39124.1"/>
    </source>
</evidence>
<dbReference type="Gene3D" id="3.40.50.300">
    <property type="entry name" value="P-loop containing nucleotide triphosphate hydrolases"/>
    <property type="match status" value="1"/>
</dbReference>
<name>A0A1B2HN24_9PSEU</name>